<dbReference type="EMBL" id="CM023477">
    <property type="protein sequence ID" value="KAH7936551.1"/>
    <property type="molecule type" value="Genomic_DNA"/>
</dbReference>
<keyword evidence="2" id="KW-1185">Reference proteome</keyword>
<name>A0ACB8C6M0_DERSI</name>
<comment type="caution">
    <text evidence="1">The sequence shown here is derived from an EMBL/GenBank/DDBJ whole genome shotgun (WGS) entry which is preliminary data.</text>
</comment>
<organism evidence="1 2">
    <name type="scientific">Dermacentor silvarum</name>
    <name type="common">Tick</name>
    <dbReference type="NCBI Taxonomy" id="543639"/>
    <lineage>
        <taxon>Eukaryota</taxon>
        <taxon>Metazoa</taxon>
        <taxon>Ecdysozoa</taxon>
        <taxon>Arthropoda</taxon>
        <taxon>Chelicerata</taxon>
        <taxon>Arachnida</taxon>
        <taxon>Acari</taxon>
        <taxon>Parasitiformes</taxon>
        <taxon>Ixodida</taxon>
        <taxon>Ixodoidea</taxon>
        <taxon>Ixodidae</taxon>
        <taxon>Rhipicephalinae</taxon>
        <taxon>Dermacentor</taxon>
    </lineage>
</organism>
<reference evidence="1" key="1">
    <citation type="submission" date="2020-05" db="EMBL/GenBank/DDBJ databases">
        <title>Large-scale comparative analyses of tick genomes elucidate their genetic diversity and vector capacities.</title>
        <authorList>
            <person name="Jia N."/>
            <person name="Wang J."/>
            <person name="Shi W."/>
            <person name="Du L."/>
            <person name="Sun Y."/>
            <person name="Zhan W."/>
            <person name="Jiang J."/>
            <person name="Wang Q."/>
            <person name="Zhang B."/>
            <person name="Ji P."/>
            <person name="Sakyi L.B."/>
            <person name="Cui X."/>
            <person name="Yuan T."/>
            <person name="Jiang B."/>
            <person name="Yang W."/>
            <person name="Lam T.T.-Y."/>
            <person name="Chang Q."/>
            <person name="Ding S."/>
            <person name="Wang X."/>
            <person name="Zhu J."/>
            <person name="Ruan X."/>
            <person name="Zhao L."/>
            <person name="Wei J."/>
            <person name="Que T."/>
            <person name="Du C."/>
            <person name="Cheng J."/>
            <person name="Dai P."/>
            <person name="Han X."/>
            <person name="Huang E."/>
            <person name="Gao Y."/>
            <person name="Liu J."/>
            <person name="Shao H."/>
            <person name="Ye R."/>
            <person name="Li L."/>
            <person name="Wei W."/>
            <person name="Wang X."/>
            <person name="Wang C."/>
            <person name="Yang T."/>
            <person name="Huo Q."/>
            <person name="Li W."/>
            <person name="Guo W."/>
            <person name="Chen H."/>
            <person name="Zhou L."/>
            <person name="Ni X."/>
            <person name="Tian J."/>
            <person name="Zhou Y."/>
            <person name="Sheng Y."/>
            <person name="Liu T."/>
            <person name="Pan Y."/>
            <person name="Xia L."/>
            <person name="Li J."/>
            <person name="Zhao F."/>
            <person name="Cao W."/>
        </authorList>
    </citation>
    <scope>NUCLEOTIDE SEQUENCE</scope>
    <source>
        <strain evidence="1">Dsil-2018</strain>
    </source>
</reference>
<proteinExistence type="predicted"/>
<protein>
    <submittedName>
        <fullName evidence="1">Uncharacterized protein</fullName>
    </submittedName>
</protein>
<gene>
    <name evidence="1" type="ORF">HPB49_001161</name>
</gene>
<sequence>MHLFGSAKKAIEGIRIYEANYDVAINVLSDRFGRRDMLVDDHLHNLLAMAPIRSSADLDKLLNFNDEITFRPSPLEGLGVLSDEYTAVLRRVIIKALPPDLGILFRQRLKETSSLNHDDTAAVTDKSHQVKHLMTSLSIQVEAREERFFDQASSSASQRYHPLNRDPGAEPVLCSGSINRSEAAVHASLPPVQRVGPDCSGMLHVAHFRRKTQEASGAQATAAAVNTTIWIIVKKCKNSSSAAEEHHVCDRFVVDVLDTRLWDQLSRNPKLMLQDALAQAGKIKIPNITINCRTRTRSWAI</sequence>
<evidence type="ECO:0000313" key="2">
    <source>
        <dbReference type="Proteomes" id="UP000821865"/>
    </source>
</evidence>
<dbReference type="Proteomes" id="UP000821865">
    <property type="component" value="Chromosome 8"/>
</dbReference>
<evidence type="ECO:0000313" key="1">
    <source>
        <dbReference type="EMBL" id="KAH7936551.1"/>
    </source>
</evidence>
<accession>A0ACB8C6M0</accession>